<evidence type="ECO:0000313" key="5">
    <source>
        <dbReference type="EMBL" id="TQL16986.1"/>
    </source>
</evidence>
<feature type="domain" description="HotDog ACOT-type" evidence="4">
    <location>
        <begin position="16"/>
        <end position="128"/>
    </location>
</feature>
<dbReference type="InterPro" id="IPR029069">
    <property type="entry name" value="HotDog_dom_sf"/>
</dbReference>
<dbReference type="GO" id="GO:0052816">
    <property type="term" value="F:long-chain fatty acyl-CoA hydrolase activity"/>
    <property type="evidence" value="ECO:0007669"/>
    <property type="project" value="TreeGrafter"/>
</dbReference>
<dbReference type="PANTHER" id="PTHR11049">
    <property type="entry name" value="ACYL COENZYME A THIOESTER HYDROLASE"/>
    <property type="match status" value="1"/>
</dbReference>
<dbReference type="GO" id="GO:0006637">
    <property type="term" value="P:acyl-CoA metabolic process"/>
    <property type="evidence" value="ECO:0007669"/>
    <property type="project" value="TreeGrafter"/>
</dbReference>
<dbReference type="InterPro" id="IPR040170">
    <property type="entry name" value="Cytosol_ACT"/>
</dbReference>
<reference evidence="5 6" key="1">
    <citation type="submission" date="2019-06" db="EMBL/GenBank/DDBJ databases">
        <title>Genome sequencing of Zymomonas mobilis strains for genetic engineering and biofuel applications.</title>
        <authorList>
            <person name="Teravest M."/>
        </authorList>
    </citation>
    <scope>NUCLEOTIDE SEQUENCE [LARGE SCALE GENOMIC DNA]</scope>
    <source>
        <strain evidence="5 6">AN0101</strain>
    </source>
</reference>
<evidence type="ECO:0000256" key="3">
    <source>
        <dbReference type="PROSITE-ProRule" id="PRU01106"/>
    </source>
</evidence>
<dbReference type="OrthoDB" id="9801856at2"/>
<dbReference type="CDD" id="cd03442">
    <property type="entry name" value="BFIT_BACH"/>
    <property type="match status" value="1"/>
</dbReference>
<organism evidence="5 6">
    <name type="scientific">Zymomonas mobilis</name>
    <dbReference type="NCBI Taxonomy" id="542"/>
    <lineage>
        <taxon>Bacteria</taxon>
        <taxon>Pseudomonadati</taxon>
        <taxon>Pseudomonadota</taxon>
        <taxon>Alphaproteobacteria</taxon>
        <taxon>Sphingomonadales</taxon>
        <taxon>Zymomonadaceae</taxon>
        <taxon>Zymomonas</taxon>
    </lineage>
</organism>
<dbReference type="GO" id="GO:0009062">
    <property type="term" value="P:fatty acid catabolic process"/>
    <property type="evidence" value="ECO:0007669"/>
    <property type="project" value="TreeGrafter"/>
</dbReference>
<accession>A0A542W0A1</accession>
<dbReference type="GO" id="GO:0005829">
    <property type="term" value="C:cytosol"/>
    <property type="evidence" value="ECO:0007669"/>
    <property type="project" value="TreeGrafter"/>
</dbReference>
<dbReference type="SUPFAM" id="SSF54637">
    <property type="entry name" value="Thioesterase/thiol ester dehydrase-isomerase"/>
    <property type="match status" value="1"/>
</dbReference>
<protein>
    <submittedName>
        <fullName evidence="5">Acyl-CoA thioesterase YciA</fullName>
    </submittedName>
</protein>
<dbReference type="InterPro" id="IPR006683">
    <property type="entry name" value="Thioestr_dom"/>
</dbReference>
<gene>
    <name evidence="5" type="ORF">FBY58_0541</name>
</gene>
<evidence type="ECO:0000256" key="2">
    <source>
        <dbReference type="ARBA" id="ARBA00022801"/>
    </source>
</evidence>
<dbReference type="RefSeq" id="WP_141919368.1">
    <property type="nucleotide sequence ID" value="NZ_VFOF01000001.1"/>
</dbReference>
<sequence>MSNQVTKSENSEVLPPVGNPEIRVIAMPANTNADGRMFGGWLMGMLDQAAGLVAARHALARVVTVAADSITFHAPVLVGDELSLYARLVKVGRTSMKIEVEGWRRVRHELETVKSISGLFTFVAIDEDRRPCRVPPINETRLLSDKADK</sequence>
<dbReference type="InterPro" id="IPR033120">
    <property type="entry name" value="HOTDOG_ACOT"/>
</dbReference>
<evidence type="ECO:0000313" key="6">
    <source>
        <dbReference type="Proteomes" id="UP000316887"/>
    </source>
</evidence>
<dbReference type="PANTHER" id="PTHR11049:SF5">
    <property type="entry name" value="ACYL-COA THIOESTER HYDROLASE YCIA"/>
    <property type="match status" value="1"/>
</dbReference>
<keyword evidence="2 3" id="KW-0378">Hydrolase</keyword>
<dbReference type="EMBL" id="VFOF01000001">
    <property type="protein sequence ID" value="TQL16986.1"/>
    <property type="molecule type" value="Genomic_DNA"/>
</dbReference>
<dbReference type="Proteomes" id="UP000316887">
    <property type="component" value="Unassembled WGS sequence"/>
</dbReference>
<dbReference type="AlphaFoldDB" id="A0A542W0A1"/>
<evidence type="ECO:0000259" key="4">
    <source>
        <dbReference type="PROSITE" id="PS51770"/>
    </source>
</evidence>
<dbReference type="Pfam" id="PF03061">
    <property type="entry name" value="4HBT"/>
    <property type="match status" value="1"/>
</dbReference>
<dbReference type="Gene3D" id="3.10.129.10">
    <property type="entry name" value="Hotdog Thioesterase"/>
    <property type="match status" value="1"/>
</dbReference>
<name>A0A542W0A1_ZYMMB</name>
<comment type="caution">
    <text evidence="5">The sequence shown here is derived from an EMBL/GenBank/DDBJ whole genome shotgun (WGS) entry which is preliminary data.</text>
</comment>
<proteinExistence type="inferred from homology"/>
<dbReference type="PROSITE" id="PS51770">
    <property type="entry name" value="HOTDOG_ACOT"/>
    <property type="match status" value="1"/>
</dbReference>
<evidence type="ECO:0000256" key="1">
    <source>
        <dbReference type="ARBA" id="ARBA00010458"/>
    </source>
</evidence>
<comment type="similarity">
    <text evidence="1">Belongs to the acyl coenzyme A hydrolase family.</text>
</comment>